<comment type="similarity">
    <text evidence="1 2">Belongs to the phospholipid scramblase family.</text>
</comment>
<name>A0A6M2DJK1_XENCH</name>
<protein>
    <recommendedName>
        <fullName evidence="2">Phospholipid scramblase</fullName>
    </recommendedName>
</protein>
<keyword evidence="2" id="KW-0106">Calcium</keyword>
<dbReference type="PANTHER" id="PTHR23248:SF4">
    <property type="entry name" value="PHOSPHOLIPID SCRAMBLASE"/>
    <property type="match status" value="1"/>
</dbReference>
<evidence type="ECO:0000256" key="1">
    <source>
        <dbReference type="ARBA" id="ARBA00005350"/>
    </source>
</evidence>
<dbReference type="AlphaFoldDB" id="A0A6M2DJK1"/>
<dbReference type="Pfam" id="PF03803">
    <property type="entry name" value="Scramblase"/>
    <property type="match status" value="1"/>
</dbReference>
<dbReference type="GO" id="GO:0017128">
    <property type="term" value="F:phospholipid scramblase activity"/>
    <property type="evidence" value="ECO:0007669"/>
    <property type="project" value="InterPro"/>
</dbReference>
<proteinExistence type="inferred from homology"/>
<dbReference type="GO" id="GO:0005886">
    <property type="term" value="C:plasma membrane"/>
    <property type="evidence" value="ECO:0007669"/>
    <property type="project" value="TreeGrafter"/>
</dbReference>
<accession>A0A6M2DJK1</accession>
<sequence>MSPAAFVYPETPILNQPAVLQTRSEQRVAGVRRPIPVSTISWRSTEAGQANPLSGLDFLHGVDQVHIQQTVELHDLVSKVESENRYTIKIPMGETLYVACENSKPSHRMLWGSARPFSMRLLDQSQQEAFSFQRRLACNAICCGLRSEELEVWAPPGDYLGRVNREFTMFDPLFRICDASGELLFWIVGPHMGLFCTKTSDAEFSILSADRTTPRGSIRHMWDHHVTSYNLITFFPSQYTDCRTKALILGAAFLLEYIFFENSKSGGIC</sequence>
<comment type="function">
    <text evidence="2">May mediate accelerated ATP-independent bidirectional transbilayer migration of phospholipids upon binding calcium ions that results in a loss of phospholipid asymmetry in the plasma membrane.</text>
</comment>
<dbReference type="PANTHER" id="PTHR23248">
    <property type="entry name" value="PHOSPHOLIPID SCRAMBLASE-RELATED"/>
    <property type="match status" value="1"/>
</dbReference>
<comment type="cofactor">
    <cofactor evidence="2">
        <name>Ca(2+)</name>
        <dbReference type="ChEBI" id="CHEBI:29108"/>
    </cofactor>
</comment>
<dbReference type="InterPro" id="IPR005552">
    <property type="entry name" value="Scramblase"/>
</dbReference>
<reference evidence="3" key="1">
    <citation type="submission" date="2020-03" db="EMBL/GenBank/DDBJ databases">
        <title>Transcriptomic Profiling of the Digestive Tract of the Rat Flea, Xenopsylla cheopis, Following Blood Feeding and Infection with Yersinia pestis.</title>
        <authorList>
            <person name="Bland D.M."/>
            <person name="Martens C.A."/>
            <person name="Virtaneva K."/>
            <person name="Kanakabandi K."/>
            <person name="Long D."/>
            <person name="Rosenke R."/>
            <person name="Saturday G.A."/>
            <person name="Hoyt F.H."/>
            <person name="Bruno D.P."/>
            <person name="Ribeiro J.M.C."/>
            <person name="Hinnebusch J."/>
        </authorList>
    </citation>
    <scope>NUCLEOTIDE SEQUENCE</scope>
</reference>
<evidence type="ECO:0000313" key="3">
    <source>
        <dbReference type="EMBL" id="NOV46472.1"/>
    </source>
</evidence>
<keyword evidence="2" id="KW-0564">Palmitate</keyword>
<evidence type="ECO:0000256" key="2">
    <source>
        <dbReference type="RuleBase" id="RU363116"/>
    </source>
</evidence>
<organism evidence="3">
    <name type="scientific">Xenopsylla cheopis</name>
    <name type="common">Oriental rat flea</name>
    <name type="synonym">Pulex cheopis</name>
    <dbReference type="NCBI Taxonomy" id="163159"/>
    <lineage>
        <taxon>Eukaryota</taxon>
        <taxon>Metazoa</taxon>
        <taxon>Ecdysozoa</taxon>
        <taxon>Arthropoda</taxon>
        <taxon>Hexapoda</taxon>
        <taxon>Insecta</taxon>
        <taxon>Pterygota</taxon>
        <taxon>Neoptera</taxon>
        <taxon>Endopterygota</taxon>
        <taxon>Siphonaptera</taxon>
        <taxon>Pulicidae</taxon>
        <taxon>Xenopsyllinae</taxon>
        <taxon>Xenopsylla</taxon>
    </lineage>
</organism>
<keyword evidence="2" id="KW-0449">Lipoprotein</keyword>
<dbReference type="EMBL" id="GIIL01002746">
    <property type="protein sequence ID" value="NOV46472.1"/>
    <property type="molecule type" value="Transcribed_RNA"/>
</dbReference>